<feature type="compositionally biased region" description="Pro residues" evidence="2">
    <location>
        <begin position="364"/>
        <end position="381"/>
    </location>
</feature>
<feature type="region of interest" description="Disordered" evidence="2">
    <location>
        <begin position="301"/>
        <end position="321"/>
    </location>
</feature>
<feature type="compositionally biased region" description="Polar residues" evidence="2">
    <location>
        <begin position="630"/>
        <end position="645"/>
    </location>
</feature>
<dbReference type="SUPFAM" id="SSF54928">
    <property type="entry name" value="RNA-binding domain, RBD"/>
    <property type="match status" value="3"/>
</dbReference>
<feature type="compositionally biased region" description="Low complexity" evidence="2">
    <location>
        <begin position="691"/>
        <end position="704"/>
    </location>
</feature>
<evidence type="ECO:0000256" key="2">
    <source>
        <dbReference type="SAM" id="MobiDB-lite"/>
    </source>
</evidence>
<feature type="compositionally biased region" description="Low complexity" evidence="2">
    <location>
        <begin position="230"/>
        <end position="241"/>
    </location>
</feature>
<dbReference type="VEuPathDB" id="CryptoDB:Cvel_22488"/>
<dbReference type="SMART" id="SM00360">
    <property type="entry name" value="RRM"/>
    <property type="match status" value="3"/>
</dbReference>
<sequence>MNLIFQTPFFLGAAGLQETTKMEFGKVAPLTQTQKRDPTEEGDEGAETASPSPVVLVTVKTLVYPVGLPLLLDLFCRFGTVERLSIVKQQTDTASVALGKGSLDAVVEFSRTEEAQSAVSTLDGRMMYFGCNRLRVRFGTPTTASEGAPTVCPPLEQNVYVNPSKGSLAFNERGQGQGGGADLLRNDTSGQPQLSATAPGGASCFTPPPPADTTSGTFLSPDPHQQPDIRSASAPAYRSSSCTPQQNLSLDAILLALKSMLPPQMQPHSSADAQQISTGNAEGYLSMQQQQQQSLEGIASMTDGQSPFLPPPPALTLPSACSASFPPAGFIQATDRMDESSRRHAQLPSRVPAATMHPSLIRPQQPPPPHPPRPPPPPTPCEPVSQQPQFSPSTLPPPPPGSASSTHAGSFSFPFPFLGGGPAMSTMPMHSQSQEAMWTGGGAGTPVPSPFSMPSPCWDLGGGIQGRSHSGIGGMQQPQSPMDQFGLPARAISSRELALLSQHEVLSLHRALQQEQQKTDMFASRVLPYVSASPVPEDTGRGLQAPAGERHMSRPTSAVSNLTVAPARHAVSPAEVERGVPPMGSLSLSRDLGRIPTFSGTPPPSAASFAPYTSDSFLDLSSLSASLSDQEQQMAAAQSMGVTPYSSQASPQNPSASFDSRFSSMSTGTSGLGFSTSTLPGPPQRVPPRAPTVSTTTTPPQQQRGPRRPSGDRETEVSASCVSWPFSSATAAAAAEAAAEREGDSAVKTDETPGDDLSFVLPFPKELLDAGAHSVNEARTRVIVVYGLPQDRTAPRMVFNLFSVFGIVRRVTVKTRETPTNRGSKQEAAVFVEYAEHFFASLAYFYANDMGIGERRIQVLFSSEKEIGSTWWGDPMEGGRGRGNTGAEFCLTLSEDGEDGERGEPFEVLHFNTDEQRYAEGPECRKRFARNCCRPSNALFVANVSPEVKEHELRELFQEFADVRLLTIVKNPEQGKNWMAQLTVGSPSEAIECVMRVHGTRLKDRSLRVAFTRSRFKHKTDS</sequence>
<protein>
    <recommendedName>
        <fullName evidence="3">RRM domain-containing protein</fullName>
    </recommendedName>
</protein>
<feature type="region of interest" description="Disordered" evidence="2">
    <location>
        <begin position="336"/>
        <end position="408"/>
    </location>
</feature>
<dbReference type="EMBL" id="CDMZ01001343">
    <property type="protein sequence ID" value="CEM31158.1"/>
    <property type="molecule type" value="Genomic_DNA"/>
</dbReference>
<dbReference type="PANTHER" id="PTHR15592">
    <property type="entry name" value="MATRIN 3/NUCLEAR PROTEIN 220-RELATED"/>
    <property type="match status" value="1"/>
</dbReference>
<accession>A0A0G4GLZ6</accession>
<dbReference type="InterPro" id="IPR000504">
    <property type="entry name" value="RRM_dom"/>
</dbReference>
<evidence type="ECO:0000259" key="3">
    <source>
        <dbReference type="PROSITE" id="PS50102"/>
    </source>
</evidence>
<feature type="compositionally biased region" description="Polar residues" evidence="2">
    <location>
        <begin position="186"/>
        <end position="196"/>
    </location>
</feature>
<dbReference type="PROSITE" id="PS50102">
    <property type="entry name" value="RRM"/>
    <property type="match status" value="3"/>
</dbReference>
<feature type="compositionally biased region" description="Low complexity" evidence="2">
    <location>
        <begin position="646"/>
        <end position="679"/>
    </location>
</feature>
<dbReference type="AlphaFoldDB" id="A0A0G4GLZ6"/>
<dbReference type="InterPro" id="IPR035979">
    <property type="entry name" value="RBD_domain_sf"/>
</dbReference>
<dbReference type="Pfam" id="PF00076">
    <property type="entry name" value="RRM_1"/>
    <property type="match status" value="1"/>
</dbReference>
<feature type="region of interest" description="Disordered" evidence="2">
    <location>
        <begin position="629"/>
        <end position="721"/>
    </location>
</feature>
<feature type="domain" description="RRM" evidence="3">
    <location>
        <begin position="55"/>
        <end position="141"/>
    </location>
</feature>
<feature type="region of interest" description="Disordered" evidence="2">
    <location>
        <begin position="166"/>
        <end position="243"/>
    </location>
</feature>
<evidence type="ECO:0000313" key="4">
    <source>
        <dbReference type="EMBL" id="CEM31158.1"/>
    </source>
</evidence>
<dbReference type="InterPro" id="IPR012677">
    <property type="entry name" value="Nucleotide-bd_a/b_plait_sf"/>
</dbReference>
<evidence type="ECO:0000256" key="1">
    <source>
        <dbReference type="PROSITE-ProRule" id="PRU00176"/>
    </source>
</evidence>
<reference evidence="4" key="1">
    <citation type="submission" date="2014-11" db="EMBL/GenBank/DDBJ databases">
        <authorList>
            <person name="Otto D Thomas"/>
            <person name="Naeem Raeece"/>
        </authorList>
    </citation>
    <scope>NUCLEOTIDE SEQUENCE</scope>
</reference>
<feature type="region of interest" description="Disordered" evidence="2">
    <location>
        <begin position="736"/>
        <end position="755"/>
    </location>
</feature>
<keyword evidence="1" id="KW-0694">RNA-binding</keyword>
<feature type="compositionally biased region" description="Pro residues" evidence="2">
    <location>
        <begin position="680"/>
        <end position="690"/>
    </location>
</feature>
<feature type="region of interest" description="Disordered" evidence="2">
    <location>
        <begin position="533"/>
        <end position="562"/>
    </location>
</feature>
<dbReference type="GO" id="GO:0003723">
    <property type="term" value="F:RNA binding"/>
    <property type="evidence" value="ECO:0007669"/>
    <property type="project" value="UniProtKB-UniRule"/>
</dbReference>
<feature type="compositionally biased region" description="Low complexity" evidence="2">
    <location>
        <begin position="382"/>
        <end position="393"/>
    </location>
</feature>
<dbReference type="Gene3D" id="3.30.70.330">
    <property type="match status" value="3"/>
</dbReference>
<proteinExistence type="predicted"/>
<dbReference type="Pfam" id="PF13893">
    <property type="entry name" value="RRM_5"/>
    <property type="match status" value="2"/>
</dbReference>
<feature type="domain" description="RRM" evidence="3">
    <location>
        <begin position="937"/>
        <end position="1014"/>
    </location>
</feature>
<name>A0A0G4GLZ6_9ALVE</name>
<dbReference type="CDD" id="cd00590">
    <property type="entry name" value="RRM_SF"/>
    <property type="match status" value="1"/>
</dbReference>
<feature type="region of interest" description="Disordered" evidence="2">
    <location>
        <begin position="27"/>
        <end position="50"/>
    </location>
</feature>
<organism evidence="4">
    <name type="scientific">Chromera velia CCMP2878</name>
    <dbReference type="NCBI Taxonomy" id="1169474"/>
    <lineage>
        <taxon>Eukaryota</taxon>
        <taxon>Sar</taxon>
        <taxon>Alveolata</taxon>
        <taxon>Colpodellida</taxon>
        <taxon>Chromeraceae</taxon>
        <taxon>Chromera</taxon>
    </lineage>
</organism>
<feature type="domain" description="RRM" evidence="3">
    <location>
        <begin position="781"/>
        <end position="864"/>
    </location>
</feature>
<gene>
    <name evidence="4" type="ORF">Cvel_22488</name>
</gene>
<feature type="compositionally biased region" description="Basic and acidic residues" evidence="2">
    <location>
        <begin position="738"/>
        <end position="751"/>
    </location>
</feature>